<comment type="caution">
    <text evidence="1">The sequence shown here is derived from an EMBL/GenBank/DDBJ whole genome shotgun (WGS) entry which is preliminary data.</text>
</comment>
<organism evidence="1 2">
    <name type="scientific">Populus alba</name>
    <name type="common">White poplar</name>
    <dbReference type="NCBI Taxonomy" id="43335"/>
    <lineage>
        <taxon>Eukaryota</taxon>
        <taxon>Viridiplantae</taxon>
        <taxon>Streptophyta</taxon>
        <taxon>Embryophyta</taxon>
        <taxon>Tracheophyta</taxon>
        <taxon>Spermatophyta</taxon>
        <taxon>Magnoliopsida</taxon>
        <taxon>eudicotyledons</taxon>
        <taxon>Gunneridae</taxon>
        <taxon>Pentapetalae</taxon>
        <taxon>rosids</taxon>
        <taxon>fabids</taxon>
        <taxon>Malpighiales</taxon>
        <taxon>Salicaceae</taxon>
        <taxon>Saliceae</taxon>
        <taxon>Populus</taxon>
    </lineage>
</organism>
<evidence type="ECO:0000313" key="1">
    <source>
        <dbReference type="EMBL" id="KAL3570825.1"/>
    </source>
</evidence>
<dbReference type="EMBL" id="RCHU02000015">
    <property type="protein sequence ID" value="KAL3570825.1"/>
    <property type="molecule type" value="Genomic_DNA"/>
</dbReference>
<keyword evidence="2" id="KW-1185">Reference proteome</keyword>
<proteinExistence type="predicted"/>
<evidence type="ECO:0000313" key="2">
    <source>
        <dbReference type="Proteomes" id="UP000309997"/>
    </source>
</evidence>
<sequence>MVWLGVDSDGGGAIFTCWFGSDGEDDGCLGRKINWKWDARRMGWFRKGLIWWSRKMGEAAHGSRLKVGVFSAVGG</sequence>
<gene>
    <name evidence="1" type="ORF">D5086_028074</name>
</gene>
<dbReference type="Proteomes" id="UP000309997">
    <property type="component" value="Unassembled WGS sequence"/>
</dbReference>
<name>A0ACC4AXF4_POPAL</name>
<protein>
    <submittedName>
        <fullName evidence="1">Uncharacterized protein</fullName>
    </submittedName>
</protein>
<accession>A0ACC4AXF4</accession>
<reference evidence="1 2" key="1">
    <citation type="journal article" date="2024" name="Plant Biotechnol. J.">
        <title>Genome and CRISPR/Cas9 system of a widespread forest tree (Populus alba) in the world.</title>
        <authorList>
            <person name="Liu Y.J."/>
            <person name="Jiang P.F."/>
            <person name="Han X.M."/>
            <person name="Li X.Y."/>
            <person name="Wang H.M."/>
            <person name="Wang Y.J."/>
            <person name="Wang X.X."/>
            <person name="Zeng Q.Y."/>
        </authorList>
    </citation>
    <scope>NUCLEOTIDE SEQUENCE [LARGE SCALE GENOMIC DNA]</scope>
    <source>
        <strain evidence="2">cv. PAL-ZL1</strain>
    </source>
</reference>